<name>A0ABQ8UL18_9EUKA</name>
<organism evidence="2 3">
    <name type="scientific">Paratrimastix pyriformis</name>
    <dbReference type="NCBI Taxonomy" id="342808"/>
    <lineage>
        <taxon>Eukaryota</taxon>
        <taxon>Metamonada</taxon>
        <taxon>Preaxostyla</taxon>
        <taxon>Paratrimastigidae</taxon>
        <taxon>Paratrimastix</taxon>
    </lineage>
</organism>
<protein>
    <submittedName>
        <fullName evidence="2">Uncharacterized protein</fullName>
    </submittedName>
</protein>
<feature type="region of interest" description="Disordered" evidence="1">
    <location>
        <begin position="720"/>
        <end position="813"/>
    </location>
</feature>
<comment type="caution">
    <text evidence="2">The sequence shown here is derived from an EMBL/GenBank/DDBJ whole genome shotgun (WGS) entry which is preliminary data.</text>
</comment>
<proteinExistence type="predicted"/>
<gene>
    <name evidence="2" type="ORF">PAPYR_7062</name>
</gene>
<reference evidence="2" key="1">
    <citation type="journal article" date="2022" name="bioRxiv">
        <title>Genomics of Preaxostyla Flagellates Illuminates Evolutionary Transitions and the Path Towards Mitochondrial Loss.</title>
        <authorList>
            <person name="Novak L.V.F."/>
            <person name="Treitli S.C."/>
            <person name="Pyrih J."/>
            <person name="Halakuc P."/>
            <person name="Pipaliya S.V."/>
            <person name="Vacek V."/>
            <person name="Brzon O."/>
            <person name="Soukal P."/>
            <person name="Eme L."/>
            <person name="Dacks J.B."/>
            <person name="Karnkowska A."/>
            <person name="Elias M."/>
            <person name="Hampl V."/>
        </authorList>
    </citation>
    <scope>NUCLEOTIDE SEQUENCE</scope>
    <source>
        <strain evidence="2">RCP-MX</strain>
    </source>
</reference>
<keyword evidence="3" id="KW-1185">Reference proteome</keyword>
<dbReference type="SUPFAM" id="SSF52540">
    <property type="entry name" value="P-loop containing nucleoside triphosphate hydrolases"/>
    <property type="match status" value="1"/>
</dbReference>
<evidence type="ECO:0000256" key="1">
    <source>
        <dbReference type="SAM" id="MobiDB-lite"/>
    </source>
</evidence>
<accession>A0ABQ8UL18</accession>
<evidence type="ECO:0000313" key="3">
    <source>
        <dbReference type="Proteomes" id="UP001141327"/>
    </source>
</evidence>
<dbReference type="Proteomes" id="UP001141327">
    <property type="component" value="Unassembled WGS sequence"/>
</dbReference>
<feature type="region of interest" description="Disordered" evidence="1">
    <location>
        <begin position="201"/>
        <end position="275"/>
    </location>
</feature>
<dbReference type="EMBL" id="JAPMOS010000046">
    <property type="protein sequence ID" value="KAJ4457470.1"/>
    <property type="molecule type" value="Genomic_DNA"/>
</dbReference>
<sequence length="853" mass="93962">MRGKAVCRHPGFCTYVRVFDPYVTSPHPSAQDIMTLNGLPRSGKSSTLKIVARLLQDQVSSDTPTPWRRIYYFRDVGHQSDFMSFGIKAMMKWTTPSLIILDQFLSRPALIDRVESLARSGSEYYFLVCSSSNFCWEESVGRSFSAVDLPPFDPSLSWEDFHRFYKRSAAETPLPPKPPALAEAAWFSFLPRLAPGAGLPFDPLGCAGPGDEDEAPGDQDEAPPGDQDEAPPGDQDEAPPGDQDEAPPGDQDEAPGGDEGEAPATKRTPSAAPPLGDSDLAELYLYSNGIIGVAQLLKEGDYFTQDLTIALYKMMRAFLTEGKSRRHRRRANIEWLVQKRLITLKKPTRPSDCDLRFLVSVPLVDELSPIKPTGGIAGAMRVLPLIGKSFYRLGCPFYAQLYMKVLAETPIRPGDLLAIERNLLGWSGYPDIQGRICKRAVISQPDKLFQVPSDIALPPGTAVRALSLEPLLERFHHHGQRSRLPPFLHLVVNPCDPAIDLIRIYVTAGSDAPAVSVVTATACVPATPRPVVRPPQVLLLLDQITVSPRIRNHQDSLLWLLTADCAAVCMNIPAVYHCRAEGLRKVFVFIAPEAPPNRELFVRADLNERIRADNWEVWWSPLRPFLSGGAPLPSVSRRLTISVAPGDLAEIEAACEKGPKALEKYSVPCLRAFAAAEGIITPPAVPKAARKAEVVDHILGEWRRRRDRTTEISLFSTIIALEEPQKEEETGGAAQPQKEEETEGAQPQKEEETGGAQPQKEEETEGAQPQKEEETECAQPQKEEPTVGAHQLRLGSGGRRRARAAASPNPATEMRLQVTGSAVERLQIRRLCRVHIVYRGLRNLPAGKLSLPS</sequence>
<evidence type="ECO:0000313" key="2">
    <source>
        <dbReference type="EMBL" id="KAJ4457470.1"/>
    </source>
</evidence>
<dbReference type="InterPro" id="IPR027417">
    <property type="entry name" value="P-loop_NTPase"/>
</dbReference>
<feature type="compositionally biased region" description="Acidic residues" evidence="1">
    <location>
        <begin position="210"/>
        <end position="261"/>
    </location>
</feature>